<feature type="compositionally biased region" description="Polar residues" evidence="1">
    <location>
        <begin position="622"/>
        <end position="635"/>
    </location>
</feature>
<dbReference type="InterPro" id="IPR011990">
    <property type="entry name" value="TPR-like_helical_dom_sf"/>
</dbReference>
<feature type="domain" description="CHAT" evidence="2">
    <location>
        <begin position="772"/>
        <end position="1062"/>
    </location>
</feature>
<name>A0A5C3KGW6_COPMA</name>
<organism evidence="3 4">
    <name type="scientific">Coprinopsis marcescibilis</name>
    <name type="common">Agaric fungus</name>
    <name type="synonym">Psathyrella marcescibilis</name>
    <dbReference type="NCBI Taxonomy" id="230819"/>
    <lineage>
        <taxon>Eukaryota</taxon>
        <taxon>Fungi</taxon>
        <taxon>Dikarya</taxon>
        <taxon>Basidiomycota</taxon>
        <taxon>Agaricomycotina</taxon>
        <taxon>Agaricomycetes</taxon>
        <taxon>Agaricomycetidae</taxon>
        <taxon>Agaricales</taxon>
        <taxon>Agaricineae</taxon>
        <taxon>Psathyrellaceae</taxon>
        <taxon>Coprinopsis</taxon>
    </lineage>
</organism>
<evidence type="ECO:0000313" key="4">
    <source>
        <dbReference type="Proteomes" id="UP000307440"/>
    </source>
</evidence>
<protein>
    <recommendedName>
        <fullName evidence="2">CHAT domain-containing protein</fullName>
    </recommendedName>
</protein>
<dbReference type="PANTHER" id="PTHR19959">
    <property type="entry name" value="KINESIN LIGHT CHAIN"/>
    <property type="match status" value="1"/>
</dbReference>
<proteinExistence type="predicted"/>
<feature type="region of interest" description="Disordered" evidence="1">
    <location>
        <begin position="620"/>
        <end position="646"/>
    </location>
</feature>
<dbReference type="AlphaFoldDB" id="A0A5C3KGW6"/>
<dbReference type="Pfam" id="PF12770">
    <property type="entry name" value="CHAT"/>
    <property type="match status" value="1"/>
</dbReference>
<dbReference type="OrthoDB" id="9991317at2759"/>
<dbReference type="Proteomes" id="UP000307440">
    <property type="component" value="Unassembled WGS sequence"/>
</dbReference>
<dbReference type="Gene3D" id="1.25.40.10">
    <property type="entry name" value="Tetratricopeptide repeat domain"/>
    <property type="match status" value="3"/>
</dbReference>
<dbReference type="STRING" id="230819.A0A5C3KGW6"/>
<accession>A0A5C3KGW6</accession>
<keyword evidence="4" id="KW-1185">Reference proteome</keyword>
<evidence type="ECO:0000313" key="3">
    <source>
        <dbReference type="EMBL" id="TFK19272.1"/>
    </source>
</evidence>
<dbReference type="InterPro" id="IPR024983">
    <property type="entry name" value="CHAT_dom"/>
</dbReference>
<reference evidence="3 4" key="1">
    <citation type="journal article" date="2019" name="Nat. Ecol. Evol.">
        <title>Megaphylogeny resolves global patterns of mushroom evolution.</title>
        <authorList>
            <person name="Varga T."/>
            <person name="Krizsan K."/>
            <person name="Foldi C."/>
            <person name="Dima B."/>
            <person name="Sanchez-Garcia M."/>
            <person name="Sanchez-Ramirez S."/>
            <person name="Szollosi G.J."/>
            <person name="Szarkandi J.G."/>
            <person name="Papp V."/>
            <person name="Albert L."/>
            <person name="Andreopoulos W."/>
            <person name="Angelini C."/>
            <person name="Antonin V."/>
            <person name="Barry K.W."/>
            <person name="Bougher N.L."/>
            <person name="Buchanan P."/>
            <person name="Buyck B."/>
            <person name="Bense V."/>
            <person name="Catcheside P."/>
            <person name="Chovatia M."/>
            <person name="Cooper J."/>
            <person name="Damon W."/>
            <person name="Desjardin D."/>
            <person name="Finy P."/>
            <person name="Geml J."/>
            <person name="Haridas S."/>
            <person name="Hughes K."/>
            <person name="Justo A."/>
            <person name="Karasinski D."/>
            <person name="Kautmanova I."/>
            <person name="Kiss B."/>
            <person name="Kocsube S."/>
            <person name="Kotiranta H."/>
            <person name="LaButti K.M."/>
            <person name="Lechner B.E."/>
            <person name="Liimatainen K."/>
            <person name="Lipzen A."/>
            <person name="Lukacs Z."/>
            <person name="Mihaltcheva S."/>
            <person name="Morgado L.N."/>
            <person name="Niskanen T."/>
            <person name="Noordeloos M.E."/>
            <person name="Ohm R.A."/>
            <person name="Ortiz-Santana B."/>
            <person name="Ovrebo C."/>
            <person name="Racz N."/>
            <person name="Riley R."/>
            <person name="Savchenko A."/>
            <person name="Shiryaev A."/>
            <person name="Soop K."/>
            <person name="Spirin V."/>
            <person name="Szebenyi C."/>
            <person name="Tomsovsky M."/>
            <person name="Tulloss R.E."/>
            <person name="Uehling J."/>
            <person name="Grigoriev I.V."/>
            <person name="Vagvolgyi C."/>
            <person name="Papp T."/>
            <person name="Martin F.M."/>
            <person name="Miettinen O."/>
            <person name="Hibbett D.S."/>
            <person name="Nagy L.G."/>
        </authorList>
    </citation>
    <scope>NUCLEOTIDE SEQUENCE [LARGE SCALE GENOMIC DNA]</scope>
    <source>
        <strain evidence="3 4">CBS 121175</strain>
    </source>
</reference>
<evidence type="ECO:0000259" key="2">
    <source>
        <dbReference type="Pfam" id="PF12770"/>
    </source>
</evidence>
<sequence length="1063" mass="116179">MPSGNVDFPSCLSNLGISLRCRYEQTAELSDISEAIALQRKAAELVPPDHAHLCTRLNQLGISLTHLFKRTGEPSDIAEAIAAHQKSVKLTPSGHADLPTNLSNLGNSLLSSFEKTGDLSELADAITAHQRAVDLTPPGHAELPGWLNNLGLSILSRSKQTGKLSDITEAIATLQRAVSLSPPGDFCLFAYLDNLGMTFLHRFERTEDLSDSVEAIDAYQRAVDLTPPGHADLPSRLNSLGIAWRTRFEQSGNLSDIAEAIALQQKARAVDLTPPDHADLPTLLSNLGGSFLCRFKRLGEWSDLTEAVAAQQRALDLTPQGRADLPSKLNNLGLTLRCRFERTREASDIAEAITTLQRAVELTPSGHADLPTHLSNLGSSLFSGYEQTDELSELEEAISTHQRAVDLTPLGDADLPFRLSNLGFSSRRRFQRTGNLSEIAEAIEAHQSAIDITPPGHAGLSTHYSSLGNSLWHRFSKTSSPDDLNQAIAHFKLAANCAIGPPSDKFDAARLWALLLYIHFPASPDILIAFETAVRLVSVLAGMEMTVQHRHTMLRNISAFSLQAAGAACSFRRPDKAIEWLELGRCLVWHQLKDLRTPLDDLRACNPALAQRVSEISGALENASSRTGRSRTGTPASASEETSAEEEARSHVLLAQEWDTVLDIVRSTPDFADFLQTQPYSKLLPYLPASGHIVVINIDEDRCDALVLIAGRDEPLHIALPDFSLERAEKLRKSMTAYLGSSGLRTEAVIEQDEERGIVLDGSRQGKVLRNVLATLWKKVVKPILEALEFSSEGEDVEELPRIWWCPTGPLAFLPLHAAGIYEDRDSDTIFDYAVSSYTPTVASLTDRIKNTRVMAHETSGLFMVSQPNTPHLPSIPATTDEVQAIQAQLMSCGVRELMLEGKAATVELGLEGMENYTSVHFACHATQDRDKPLQSGFHFHDGRLSLSTIIKKDLKNGDLAFLSACQTSTGEETLSEEAVHLAAGMLAAGYRGVVATMWSIGDKYGPEVASNFYKYLLDRGGPGIDGSGASYALHHAIGKLRRRLDNSERSLRTWVPYVHFGL</sequence>
<gene>
    <name evidence="3" type="ORF">FA15DRAFT_648605</name>
</gene>
<dbReference type="EMBL" id="ML210349">
    <property type="protein sequence ID" value="TFK19272.1"/>
    <property type="molecule type" value="Genomic_DNA"/>
</dbReference>
<evidence type="ECO:0000256" key="1">
    <source>
        <dbReference type="SAM" id="MobiDB-lite"/>
    </source>
</evidence>
<dbReference type="SUPFAM" id="SSF48452">
    <property type="entry name" value="TPR-like"/>
    <property type="match status" value="1"/>
</dbReference>
<dbReference type="SUPFAM" id="SSF81901">
    <property type="entry name" value="HCP-like"/>
    <property type="match status" value="1"/>
</dbReference>
<dbReference type="PANTHER" id="PTHR19959:SF119">
    <property type="entry name" value="FUNGAL LIPASE-LIKE DOMAIN-CONTAINING PROTEIN"/>
    <property type="match status" value="1"/>
</dbReference>